<dbReference type="PANTHER" id="PTHR33739:SF5">
    <property type="entry name" value="MEDIATOR OF RNA POLYMERASE II TRANSCRIPTION SUBUNIT 33A"/>
    <property type="match status" value="1"/>
</dbReference>
<dbReference type="GO" id="GO:0016592">
    <property type="term" value="C:mediator complex"/>
    <property type="evidence" value="ECO:0007669"/>
    <property type="project" value="InterPro"/>
</dbReference>
<protein>
    <recommendedName>
        <fullName evidence="4">Mediator of RNA polymerase II transcription subunit 33A</fullName>
    </recommendedName>
</protein>
<keyword evidence="1" id="KW-0812">Transmembrane</keyword>
<dbReference type="STRING" id="3983.A0A2C9UDA3"/>
<dbReference type="EMBL" id="CM004401">
    <property type="protein sequence ID" value="OAY27864.1"/>
    <property type="molecule type" value="Genomic_DNA"/>
</dbReference>
<accession>A0A2C9UDA3</accession>
<dbReference type="PANTHER" id="PTHR33739">
    <property type="entry name" value="OS07G0681500 PROTEIN"/>
    <property type="match status" value="1"/>
</dbReference>
<dbReference type="GO" id="GO:2000762">
    <property type="term" value="P:regulation of phenylpropanoid metabolic process"/>
    <property type="evidence" value="ECO:0007669"/>
    <property type="project" value="InterPro"/>
</dbReference>
<keyword evidence="1" id="KW-1133">Transmembrane helix</keyword>
<proteinExistence type="predicted"/>
<organism evidence="2 3">
    <name type="scientific">Manihot esculenta</name>
    <name type="common">Cassava</name>
    <name type="synonym">Jatropha manihot</name>
    <dbReference type="NCBI Taxonomy" id="3983"/>
    <lineage>
        <taxon>Eukaryota</taxon>
        <taxon>Viridiplantae</taxon>
        <taxon>Streptophyta</taxon>
        <taxon>Embryophyta</taxon>
        <taxon>Tracheophyta</taxon>
        <taxon>Spermatophyta</taxon>
        <taxon>Magnoliopsida</taxon>
        <taxon>eudicotyledons</taxon>
        <taxon>Gunneridae</taxon>
        <taxon>Pentapetalae</taxon>
        <taxon>rosids</taxon>
        <taxon>fabids</taxon>
        <taxon>Malpighiales</taxon>
        <taxon>Euphorbiaceae</taxon>
        <taxon>Crotonoideae</taxon>
        <taxon>Manihoteae</taxon>
        <taxon>Manihot</taxon>
    </lineage>
</organism>
<gene>
    <name evidence="2" type="ORF">MANES_15G022100v8</name>
</gene>
<comment type="caution">
    <text evidence="2">The sequence shown here is derived from an EMBL/GenBank/DDBJ whole genome shotgun (WGS) entry which is preliminary data.</text>
</comment>
<dbReference type="Proteomes" id="UP000091857">
    <property type="component" value="Chromosome 15"/>
</dbReference>
<dbReference type="OrthoDB" id="625764at2759"/>
<evidence type="ECO:0008006" key="4">
    <source>
        <dbReference type="Google" id="ProtNLM"/>
    </source>
</evidence>
<evidence type="ECO:0000256" key="1">
    <source>
        <dbReference type="SAM" id="Phobius"/>
    </source>
</evidence>
<reference evidence="3" key="1">
    <citation type="journal article" date="2016" name="Nat. Biotechnol.">
        <title>Sequencing wild and cultivated cassava and related species reveals extensive interspecific hybridization and genetic diversity.</title>
        <authorList>
            <person name="Bredeson J.V."/>
            <person name="Lyons J.B."/>
            <person name="Prochnik S.E."/>
            <person name="Wu G.A."/>
            <person name="Ha C.M."/>
            <person name="Edsinger-Gonzales E."/>
            <person name="Grimwood J."/>
            <person name="Schmutz J."/>
            <person name="Rabbi I.Y."/>
            <person name="Egesi C."/>
            <person name="Nauluvula P."/>
            <person name="Lebot V."/>
            <person name="Ndunguru J."/>
            <person name="Mkamilo G."/>
            <person name="Bart R.S."/>
            <person name="Setter T.L."/>
            <person name="Gleadow R.M."/>
            <person name="Kulakow P."/>
            <person name="Ferguson M.E."/>
            <person name="Rounsley S."/>
            <person name="Rokhsar D.S."/>
        </authorList>
    </citation>
    <scope>NUCLEOTIDE SEQUENCE [LARGE SCALE GENOMIC DNA]</scope>
    <source>
        <strain evidence="3">cv. AM560-2</strain>
    </source>
</reference>
<dbReference type="Gramene" id="Manes.15G022100.1.v8.1">
    <property type="protein sequence ID" value="Manes.15G022100.1.v8.1.CDS"/>
    <property type="gene ID" value="Manes.15G022100.v8.1"/>
</dbReference>
<evidence type="ECO:0000313" key="2">
    <source>
        <dbReference type="EMBL" id="OAY27864.1"/>
    </source>
</evidence>
<feature type="transmembrane region" description="Helical" evidence="1">
    <location>
        <begin position="1200"/>
        <end position="1219"/>
    </location>
</feature>
<keyword evidence="1" id="KW-0472">Membrane</keyword>
<dbReference type="OMA" id="YSAQWIP"/>
<feature type="transmembrane region" description="Helical" evidence="1">
    <location>
        <begin position="1151"/>
        <end position="1173"/>
    </location>
</feature>
<dbReference type="InterPro" id="IPR039638">
    <property type="entry name" value="MED33A/B"/>
</dbReference>
<name>A0A2C9UDA3_MANES</name>
<keyword evidence="3" id="KW-1185">Reference proteome</keyword>
<evidence type="ECO:0000313" key="3">
    <source>
        <dbReference type="Proteomes" id="UP000091857"/>
    </source>
</evidence>
<sequence length="1323" mass="143976">MAVSFESGVWDCVIEITKVAQQKGSDPLLWALQISSNLSSYGVILPSPEFADVLVSYICWDNNVSILWKFLEKALVFKIVPPLMVLALLSERVIPCRRSQPVAYRLFMELLKRYAFSLKAQINTPNYAKVMKSIDATLHLSQNFGLQSSNPGILMVEFIYSIVWQLLDASLDDEGLLELTPEKNSGWATKLQEMEIDVHENYDEKRAEHLEKLQNLNTEMAIEIIGLFLKNKLTSRILYLAQQNLPTHWVRFVQRLQLLGANSSALRNLKTLTAEDLLQLTSGLVLTQESKKGSLQKLHAVMALGSLVSSAGVCHGATRSALWLPLDLALEDAMDGYQVNATSAIEIITGLTKTLQAINSTAWHETFLGLWIAALRLVQRERDPIEGPIPHLDTRLSILLSIIPLVVADIIEEEENVPIDESEWSSTNQWKEKRVPGKRRNDLVSSLQLLGDYQGLLSPPQSVVSAANQAAAKAMLFVSGINVGSAYFECINMNDMPINCSGNMRHLIVEACIARNLLDTSSYFWPGYVNGSISQIPHSVASQVPGWSSFMKGALLAPAMISALVSSPASSLAELEKVYELAAKGSDDEKISAATILCGASLLRGWNIQEHTVQFITRLLSPPVPDDYSGVDSHLISYAPILNVLVVGLASVDCVQIFSLHGLVPQLACSLMPICEVFGTCVPDVSWTLPSGEEISAHAVFSNAFALLLKLWRFNHPPLEHGVGDVPTVGSQLTPEYLLSVRNSYLVSSGNVHKDRNKRRLSAVATSSSPQPIFVDSFPKLKVWYRQHQKCIASTLSGLVHGSPVHQTVNVLLNMMFRKINRGSQSLTTITSGSSCSSGSGNEDSSLRPKLPAWDILEAVPFVVDAALTACAHGRLSPRELATGLKDLADFLPASLATIVSYFSAEVSRGVWKPVYMNGTDWPSPAANLSNVEEKIKKILAATGVDIPSLAAGGSSPATLPLPLAAFVSLTITYKIDKASERFLNLAGPALESLAAGCPWPCMPIVASLWTQKAKRWFDFLVFSASRTVFLHNSDAVFQLLKSCFAATLGLGTTAISSNGGVGALLGHGFGSHFRGGISPVAPGILYLRVYRSIREIVFITEEIISLIMHSVREIACNGLPREKIEKLKRPKNGLRCGQVSLTAAMTRVKLAASLGASLVWLSGGVGLVQSLFKETLPSWFIAVHRSDQEEGPQGMVAMLRGYALAYFAVLCGAFAWGVDLSSSASKRRPKVLGSHMEFLASALDGKISLGCDWATWRSYVSGFVSLMVGCTPSWVLEVDADVLERLSKGLRQWDEETLALALLGVGGVETMGAAAEQIIEEQ</sequence>